<sequence>MNEIVVHTLDEYGIINIYTDDETLGGKLSLGILKSSGDVILFLDDDDLFSKNKIEHVLSMFTKYDIGFYQNLQEKFRDKIPEKYNFNLIDNNENYSFLYYKSIDSRKIGTLIFKYKVGFNTSSIVIKRDLAMKCVDLMKNVRISVDTFLFFCSIIYGFPIMIDFKKLTYYRIPAIKNNLTPNIEAFKKYYEDSLYFMQIFPYKFLKDIIEISIIQREFIYNLISGQKVKSNIFSNILKFLKILIKYPNKWNFFMISLLLISILSQKKGKDIYLKTIYSNSTLI</sequence>
<dbReference type="EMBL" id="AP025226">
    <property type="protein sequence ID" value="BDB99863.1"/>
    <property type="molecule type" value="Genomic_DNA"/>
</dbReference>
<evidence type="ECO:0000313" key="4">
    <source>
        <dbReference type="Proteomes" id="UP001319921"/>
    </source>
</evidence>
<evidence type="ECO:0000313" key="3">
    <source>
        <dbReference type="EMBL" id="BDB99863.1"/>
    </source>
</evidence>
<dbReference type="GeneID" id="68867607"/>
<dbReference type="Gene3D" id="3.90.550.10">
    <property type="entry name" value="Spore Coat Polysaccharide Biosynthesis Protein SpsA, Chain A"/>
    <property type="match status" value="1"/>
</dbReference>
<protein>
    <recommendedName>
        <fullName evidence="2">Glycosyltransferase 2-like domain-containing protein</fullName>
    </recommendedName>
</protein>
<keyword evidence="1" id="KW-1133">Transmembrane helix</keyword>
<dbReference type="KEGG" id="scas:SACC_28800"/>
<keyword evidence="1" id="KW-0812">Transmembrane</keyword>
<keyword evidence="4" id="KW-1185">Reference proteome</keyword>
<dbReference type="RefSeq" id="WP_229570386.1">
    <property type="nucleotide sequence ID" value="NZ_AP025226.1"/>
</dbReference>
<dbReference type="Pfam" id="PF00535">
    <property type="entry name" value="Glycos_transf_2"/>
    <property type="match status" value="1"/>
</dbReference>
<dbReference type="CDD" id="cd00761">
    <property type="entry name" value="Glyco_tranf_GTA_type"/>
    <property type="match status" value="1"/>
</dbReference>
<proteinExistence type="predicted"/>
<dbReference type="Proteomes" id="UP001319921">
    <property type="component" value="Chromosome"/>
</dbReference>
<gene>
    <name evidence="3" type="ORF">SACC_28800</name>
</gene>
<dbReference type="InterPro" id="IPR001173">
    <property type="entry name" value="Glyco_trans_2-like"/>
</dbReference>
<organism evidence="3 4">
    <name type="scientific">Saccharolobus caldissimus</name>
    <dbReference type="NCBI Taxonomy" id="1702097"/>
    <lineage>
        <taxon>Archaea</taxon>
        <taxon>Thermoproteota</taxon>
        <taxon>Thermoprotei</taxon>
        <taxon>Sulfolobales</taxon>
        <taxon>Sulfolobaceae</taxon>
        <taxon>Saccharolobus</taxon>
    </lineage>
</organism>
<feature type="domain" description="Glycosyltransferase 2-like" evidence="2">
    <location>
        <begin position="13"/>
        <end position="103"/>
    </location>
</feature>
<name>A0AAQ4CVN2_9CREN</name>
<reference evidence="3 4" key="1">
    <citation type="journal article" date="2022" name="Microbiol. Resour. Announc.">
        <title>Complete Genome Sequence of the Hyperthermophilic and Acidophilic Archaeon Saccharolobus caldissimus Strain HS-3T.</title>
        <authorList>
            <person name="Sakai H.D."/>
            <person name="Kurosawa N."/>
        </authorList>
    </citation>
    <scope>NUCLEOTIDE SEQUENCE [LARGE SCALE GENOMIC DNA]</scope>
    <source>
        <strain evidence="3 4">JCM32116</strain>
    </source>
</reference>
<feature type="transmembrane region" description="Helical" evidence="1">
    <location>
        <begin position="143"/>
        <end position="162"/>
    </location>
</feature>
<accession>A0AAQ4CVN2</accession>
<dbReference type="InterPro" id="IPR029044">
    <property type="entry name" value="Nucleotide-diphossugar_trans"/>
</dbReference>
<dbReference type="AlphaFoldDB" id="A0AAQ4CVN2"/>
<evidence type="ECO:0000256" key="1">
    <source>
        <dbReference type="SAM" id="Phobius"/>
    </source>
</evidence>
<dbReference type="SUPFAM" id="SSF53448">
    <property type="entry name" value="Nucleotide-diphospho-sugar transferases"/>
    <property type="match status" value="1"/>
</dbReference>
<keyword evidence="1" id="KW-0472">Membrane</keyword>
<evidence type="ECO:0000259" key="2">
    <source>
        <dbReference type="Pfam" id="PF00535"/>
    </source>
</evidence>